<keyword evidence="1" id="KW-0560">Oxidoreductase</keyword>
<dbReference type="SUPFAM" id="SSF50475">
    <property type="entry name" value="FMN-binding split barrel"/>
    <property type="match status" value="1"/>
</dbReference>
<dbReference type="AlphaFoldDB" id="A0A7Y0QH37"/>
<dbReference type="Proteomes" id="UP000562124">
    <property type="component" value="Unassembled WGS sequence"/>
</dbReference>
<reference evidence="3 4" key="1">
    <citation type="submission" date="2020-04" db="EMBL/GenBank/DDBJ databases">
        <title>Sequencing and Assembly of C. fimi.</title>
        <authorList>
            <person name="Ramsey A.R."/>
        </authorList>
    </citation>
    <scope>NUCLEOTIDE SEQUENCE [LARGE SCALE GENOMIC DNA]</scope>
    <source>
        <strain evidence="3 4">SB</strain>
    </source>
</reference>
<evidence type="ECO:0000256" key="1">
    <source>
        <dbReference type="ARBA" id="ARBA00023002"/>
    </source>
</evidence>
<dbReference type="Pfam" id="PF01613">
    <property type="entry name" value="Flavin_Reduct"/>
    <property type="match status" value="1"/>
</dbReference>
<dbReference type="GO" id="GO:0010181">
    <property type="term" value="F:FMN binding"/>
    <property type="evidence" value="ECO:0007669"/>
    <property type="project" value="InterPro"/>
</dbReference>
<dbReference type="EMBL" id="JABCJJ010000007">
    <property type="protein sequence ID" value="NMR19875.1"/>
    <property type="molecule type" value="Genomic_DNA"/>
</dbReference>
<dbReference type="RefSeq" id="WP_169324249.1">
    <property type="nucleotide sequence ID" value="NZ_JABCJJ010000007.1"/>
</dbReference>
<evidence type="ECO:0000259" key="2">
    <source>
        <dbReference type="SMART" id="SM00903"/>
    </source>
</evidence>
<dbReference type="InterPro" id="IPR050268">
    <property type="entry name" value="NADH-dep_flavin_reductase"/>
</dbReference>
<accession>A0A7Y0QH37</accession>
<protein>
    <submittedName>
        <fullName evidence="3">Flavin reductase</fullName>
    </submittedName>
</protein>
<gene>
    <name evidence="3" type="ORF">HIR71_06500</name>
</gene>
<evidence type="ECO:0000313" key="4">
    <source>
        <dbReference type="Proteomes" id="UP000562124"/>
    </source>
</evidence>
<dbReference type="GO" id="GO:0006208">
    <property type="term" value="P:pyrimidine nucleobase catabolic process"/>
    <property type="evidence" value="ECO:0007669"/>
    <property type="project" value="TreeGrafter"/>
</dbReference>
<dbReference type="InterPro" id="IPR012349">
    <property type="entry name" value="Split_barrel_FMN-bd"/>
</dbReference>
<dbReference type="Gene3D" id="2.30.110.10">
    <property type="entry name" value="Electron Transport, Fmn-binding Protein, Chain A"/>
    <property type="match status" value="1"/>
</dbReference>
<comment type="caution">
    <text evidence="3">The sequence shown here is derived from an EMBL/GenBank/DDBJ whole genome shotgun (WGS) entry which is preliminary data.</text>
</comment>
<dbReference type="PANTHER" id="PTHR30466:SF1">
    <property type="entry name" value="FMN REDUCTASE (NADH) RUTF"/>
    <property type="match status" value="1"/>
</dbReference>
<name>A0A7Y0QH37_CELFI</name>
<dbReference type="PANTHER" id="PTHR30466">
    <property type="entry name" value="FLAVIN REDUCTASE"/>
    <property type="match status" value="1"/>
</dbReference>
<organism evidence="3 4">
    <name type="scientific">Cellulomonas fimi</name>
    <dbReference type="NCBI Taxonomy" id="1708"/>
    <lineage>
        <taxon>Bacteria</taxon>
        <taxon>Bacillati</taxon>
        <taxon>Actinomycetota</taxon>
        <taxon>Actinomycetes</taxon>
        <taxon>Micrococcales</taxon>
        <taxon>Cellulomonadaceae</taxon>
        <taxon>Cellulomonas</taxon>
    </lineage>
</organism>
<keyword evidence="4" id="KW-1185">Reference proteome</keyword>
<dbReference type="SMART" id="SM00903">
    <property type="entry name" value="Flavin_Reduct"/>
    <property type="match status" value="1"/>
</dbReference>
<proteinExistence type="predicted"/>
<evidence type="ECO:0000313" key="3">
    <source>
        <dbReference type="EMBL" id="NMR19875.1"/>
    </source>
</evidence>
<feature type="domain" description="Flavin reductase like" evidence="2">
    <location>
        <begin position="19"/>
        <end position="167"/>
    </location>
</feature>
<dbReference type="GO" id="GO:0042602">
    <property type="term" value="F:riboflavin reductase (NADPH) activity"/>
    <property type="evidence" value="ECO:0007669"/>
    <property type="project" value="TreeGrafter"/>
</dbReference>
<dbReference type="InterPro" id="IPR002563">
    <property type="entry name" value="Flavin_Rdtase-like_dom"/>
</dbReference>
<sequence length="169" mass="17957">MTPDPTPALADPDDFRAAIARLAAGVTVVAVEWRGVQHAMTASAVASVSLDPPLLLFCVHEDSRFREALDHVDRWALTVLSDTAAPAADWLASPGRPAVGQLGRVRHTLGPLTGAALVDDAAAWFECRTSTIHRAGDHDIVVGEVLSARQGEPGRGGLVHLRGRIRPVR</sequence>